<dbReference type="GO" id="GO:0005886">
    <property type="term" value="C:plasma membrane"/>
    <property type="evidence" value="ECO:0007669"/>
    <property type="project" value="UniProtKB-SubCell"/>
</dbReference>
<reference evidence="7 8" key="1">
    <citation type="submission" date="2019-04" db="EMBL/GenBank/DDBJ databases">
        <title>Natronospirillum operosus gen. nov., sp. nov., a haloalkaliphilic satellite isolated from decaying biomass of laboratory culture of cyanobacterium Geitlerinema sp. and proposal of Natronospirillaceae fam. nov. and Saccharospirillaceae fam. nov.</title>
        <authorList>
            <person name="Kevbrin V."/>
            <person name="Boltyanskaya Y."/>
            <person name="Koziaeva V."/>
            <person name="Grouzdev D.S."/>
            <person name="Park M."/>
            <person name="Cho J."/>
        </authorList>
    </citation>
    <scope>NUCLEOTIDE SEQUENCE [LARGE SCALE GENOMIC DNA]</scope>
    <source>
        <strain evidence="7 8">G-116</strain>
    </source>
</reference>
<dbReference type="InterPro" id="IPR000515">
    <property type="entry name" value="MetI-like"/>
</dbReference>
<keyword evidence="3 5" id="KW-1133">Transmembrane helix</keyword>
<accession>A0A4Z0W940</accession>
<evidence type="ECO:0000256" key="3">
    <source>
        <dbReference type="ARBA" id="ARBA00022989"/>
    </source>
</evidence>
<dbReference type="PANTHER" id="PTHR42727">
    <property type="entry name" value="PHOSPHATE TRANSPORT SYSTEM PERMEASE PROTEIN"/>
    <property type="match status" value="1"/>
</dbReference>
<keyword evidence="8" id="KW-1185">Reference proteome</keyword>
<keyword evidence="5" id="KW-0813">Transport</keyword>
<dbReference type="InterPro" id="IPR036322">
    <property type="entry name" value="WD40_repeat_dom_sf"/>
</dbReference>
<proteinExistence type="inferred from homology"/>
<dbReference type="SUPFAM" id="SSF50978">
    <property type="entry name" value="WD40 repeat-like"/>
    <property type="match status" value="1"/>
</dbReference>
<feature type="transmembrane region" description="Helical" evidence="5">
    <location>
        <begin position="701"/>
        <end position="722"/>
    </location>
</feature>
<feature type="transmembrane region" description="Helical" evidence="5">
    <location>
        <begin position="475"/>
        <end position="499"/>
    </location>
</feature>
<dbReference type="Gene3D" id="1.10.3720.10">
    <property type="entry name" value="MetI-like"/>
    <property type="match status" value="1"/>
</dbReference>
<evidence type="ECO:0000256" key="1">
    <source>
        <dbReference type="ARBA" id="ARBA00004651"/>
    </source>
</evidence>
<dbReference type="Pfam" id="PF00528">
    <property type="entry name" value="BPD_transp_1"/>
    <property type="match status" value="1"/>
</dbReference>
<dbReference type="Gene3D" id="2.130.10.10">
    <property type="entry name" value="YVTN repeat-like/Quinoprotein amine dehydrogenase"/>
    <property type="match status" value="1"/>
</dbReference>
<feature type="transmembrane region" description="Helical" evidence="5">
    <location>
        <begin position="539"/>
        <end position="567"/>
    </location>
</feature>
<sequence length="736" mass="80344">MIRDGISRWGITAAGFGVVFSLTLIFAYLFYEVAPILRGAQVSPQIEYDMPGLAEGATVSHLVMERHRTLGTVYADDGMVTFFAIEDGSVRAAFPTGFPTGTRATSFAAAELTQSITAYGLDNGQALVLQHDFESSFPEGTTRHIEPSVLRPFGEDPIVLDEQAQPLELLAVQQTDRGATRLGLAGVTADQRLLLAILSTQENMMTGEVTVSSNRFTLPDIPGTPVKLLLDKGLRNLFVATDDGMLHYYDVSSPAQARLVNSLDVGEGEAITAMDFLVGSISVITGTADGRLMQSFVVRDAANERTLRPVRTFDQHSGAIRVIAPEYSRKGFIVGDETGTLGIHYGTSSRTLLKKSMYENAFENIAIDPRVQALLTVGETGRVQVSTLWNRHPELSFKALWNRVWYEGQAEPEFTWQSSAARDEVESKFSLAPLTVGTIKAAFYAMLFAMPLGLLGAIYTAYFMTPKLRGAVKPVIEVMEALPTVILGFLAGLWLAPFLENHLPAVFSILVFMPLSMIGMAALWKFAPELLKRLFPAGWEFVVLIPVILLIGWVAVYTSPFVEIAFFDGSMRQWLTDNNITYDQRNALVVGIAMGFAVIPTIYSIAEDAVFNVPKHLTQGSLALGATSWQTVVGVVLPTASPGMFSAIMIGMGRAVGETMIVLMATGNSPIMNFNIFEGMRTLSANIAVELPETAVGSSHFRILFLAALVLFVLTFVLNTAAEIVRQRLRRKYSSL</sequence>
<feature type="transmembrane region" description="Helical" evidence="5">
    <location>
        <begin position="505"/>
        <end position="527"/>
    </location>
</feature>
<evidence type="ECO:0000256" key="2">
    <source>
        <dbReference type="ARBA" id="ARBA00022692"/>
    </source>
</evidence>
<feature type="transmembrane region" description="Helical" evidence="5">
    <location>
        <begin position="587"/>
        <end position="606"/>
    </location>
</feature>
<keyword evidence="2 5" id="KW-0812">Transmembrane</keyword>
<feature type="transmembrane region" description="Helical" evidence="5">
    <location>
        <begin position="12"/>
        <end position="31"/>
    </location>
</feature>
<evidence type="ECO:0000256" key="4">
    <source>
        <dbReference type="ARBA" id="ARBA00023136"/>
    </source>
</evidence>
<dbReference type="InterPro" id="IPR015943">
    <property type="entry name" value="WD40/YVTN_repeat-like_dom_sf"/>
</dbReference>
<evidence type="ECO:0000256" key="5">
    <source>
        <dbReference type="RuleBase" id="RU363032"/>
    </source>
</evidence>
<evidence type="ECO:0000313" key="8">
    <source>
        <dbReference type="Proteomes" id="UP000297475"/>
    </source>
</evidence>
<name>A0A4Z0W940_9GAMM</name>
<keyword evidence="4 5" id="KW-0472">Membrane</keyword>
<dbReference type="Proteomes" id="UP000297475">
    <property type="component" value="Unassembled WGS sequence"/>
</dbReference>
<comment type="subcellular location">
    <subcellularLocation>
        <location evidence="1 5">Cell membrane</location>
        <topology evidence="1 5">Multi-pass membrane protein</topology>
    </subcellularLocation>
</comment>
<protein>
    <submittedName>
        <fullName evidence="7">ABC transporter permease subunit</fullName>
    </submittedName>
</protein>
<dbReference type="EMBL" id="SRMF01000005">
    <property type="protein sequence ID" value="TGG92558.1"/>
    <property type="molecule type" value="Genomic_DNA"/>
</dbReference>
<dbReference type="OrthoDB" id="9785113at2"/>
<feature type="transmembrane region" description="Helical" evidence="5">
    <location>
        <begin position="627"/>
        <end position="650"/>
    </location>
</feature>
<dbReference type="AlphaFoldDB" id="A0A4Z0W940"/>
<dbReference type="SUPFAM" id="SSF161098">
    <property type="entry name" value="MetI-like"/>
    <property type="match status" value="1"/>
</dbReference>
<evidence type="ECO:0000259" key="6">
    <source>
        <dbReference type="PROSITE" id="PS50928"/>
    </source>
</evidence>
<dbReference type="GO" id="GO:0055085">
    <property type="term" value="P:transmembrane transport"/>
    <property type="evidence" value="ECO:0007669"/>
    <property type="project" value="InterPro"/>
</dbReference>
<dbReference type="InterPro" id="IPR035906">
    <property type="entry name" value="MetI-like_sf"/>
</dbReference>
<evidence type="ECO:0000313" key="7">
    <source>
        <dbReference type="EMBL" id="TGG92558.1"/>
    </source>
</evidence>
<dbReference type="CDD" id="cd06261">
    <property type="entry name" value="TM_PBP2"/>
    <property type="match status" value="1"/>
</dbReference>
<comment type="similarity">
    <text evidence="5">Belongs to the binding-protein-dependent transport system permease family.</text>
</comment>
<dbReference type="PROSITE" id="PS50928">
    <property type="entry name" value="ABC_TM1"/>
    <property type="match status" value="1"/>
</dbReference>
<gene>
    <name evidence="7" type="ORF">E4656_12985</name>
</gene>
<organism evidence="7 8">
    <name type="scientific">Natronospirillum operosum</name>
    <dbReference type="NCBI Taxonomy" id="2759953"/>
    <lineage>
        <taxon>Bacteria</taxon>
        <taxon>Pseudomonadati</taxon>
        <taxon>Pseudomonadota</taxon>
        <taxon>Gammaproteobacteria</taxon>
        <taxon>Oceanospirillales</taxon>
        <taxon>Natronospirillaceae</taxon>
        <taxon>Natronospirillum</taxon>
    </lineage>
</organism>
<feature type="transmembrane region" description="Helical" evidence="5">
    <location>
        <begin position="441"/>
        <end position="463"/>
    </location>
</feature>
<dbReference type="PANTHER" id="PTHR42727:SF1">
    <property type="entry name" value="PHOSPHATE TRANSPORT SYSTEM PERMEASE"/>
    <property type="match status" value="1"/>
</dbReference>
<comment type="caution">
    <text evidence="7">The sequence shown here is derived from an EMBL/GenBank/DDBJ whole genome shotgun (WGS) entry which is preliminary data.</text>
</comment>
<feature type="domain" description="ABC transmembrane type-1" evidence="6">
    <location>
        <begin position="435"/>
        <end position="722"/>
    </location>
</feature>